<proteinExistence type="predicted"/>
<dbReference type="RefSeq" id="WP_226593132.1">
    <property type="nucleotide sequence ID" value="NZ_BLAY01000264.1"/>
</dbReference>
<organism evidence="1 2">
    <name type="scientific">Microseira wollei NIES-4236</name>
    <dbReference type="NCBI Taxonomy" id="2530354"/>
    <lineage>
        <taxon>Bacteria</taxon>
        <taxon>Bacillati</taxon>
        <taxon>Cyanobacteriota</taxon>
        <taxon>Cyanophyceae</taxon>
        <taxon>Oscillatoriophycideae</taxon>
        <taxon>Aerosakkonematales</taxon>
        <taxon>Aerosakkonemataceae</taxon>
        <taxon>Microseira</taxon>
    </lineage>
</organism>
<evidence type="ECO:0000313" key="1">
    <source>
        <dbReference type="EMBL" id="GET43878.1"/>
    </source>
</evidence>
<evidence type="ECO:0008006" key="3">
    <source>
        <dbReference type="Google" id="ProtNLM"/>
    </source>
</evidence>
<dbReference type="SUPFAM" id="SSF55831">
    <property type="entry name" value="Thymidylate synthase/dCMP hydroxymethylase"/>
    <property type="match status" value="1"/>
</dbReference>
<dbReference type="EMBL" id="BLAY01000264">
    <property type="protein sequence ID" value="GET43878.1"/>
    <property type="molecule type" value="Genomic_DNA"/>
</dbReference>
<dbReference type="Gene3D" id="3.30.572.10">
    <property type="entry name" value="Thymidylate synthase/dCMP hydroxymethylase domain"/>
    <property type="match status" value="1"/>
</dbReference>
<evidence type="ECO:0000313" key="2">
    <source>
        <dbReference type="Proteomes" id="UP001050975"/>
    </source>
</evidence>
<dbReference type="InterPro" id="IPR036926">
    <property type="entry name" value="Thymidate_synth/dCMP_Mease_sf"/>
</dbReference>
<protein>
    <recommendedName>
        <fullName evidence="3">Thymidylate synthase</fullName>
    </recommendedName>
</protein>
<reference evidence="1" key="1">
    <citation type="submission" date="2019-10" db="EMBL/GenBank/DDBJ databases">
        <title>Draft genome sequece of Microseira wollei NIES-4236.</title>
        <authorList>
            <person name="Yamaguchi H."/>
            <person name="Suzuki S."/>
            <person name="Kawachi M."/>
        </authorList>
    </citation>
    <scope>NUCLEOTIDE SEQUENCE</scope>
    <source>
        <strain evidence="1">NIES-4236</strain>
    </source>
</reference>
<dbReference type="Proteomes" id="UP001050975">
    <property type="component" value="Unassembled WGS sequence"/>
</dbReference>
<gene>
    <name evidence="1" type="ORF">MiSe_87040</name>
</gene>
<dbReference type="AlphaFoldDB" id="A0AAV3XNH8"/>
<keyword evidence="2" id="KW-1185">Reference proteome</keyword>
<comment type="caution">
    <text evidence="1">The sequence shown here is derived from an EMBL/GenBank/DDBJ whole genome shotgun (WGS) entry which is preliminary data.</text>
</comment>
<name>A0AAV3XNH8_9CYAN</name>
<accession>A0AAV3XNH8</accession>
<sequence>MSSSSPLVIEETNLSHAWSRAFLHVIDNPGKEISPLLITLTGFNNGMPNENKDIREALDSCLTANDDQQVDTVANTIFPSSLWRLSQGDRHKLFDIYLNTLARYKALEQHKNRRGLYFERLISFGSGPNNGNQLEYIISQYKSRTGVRRSMFQASIFDPARDHVPDPRLGFPCLQHLSFVPQKNSLIMNAFYATQQLFNKAYGNYLGLCRLGNFMADEMKLSFERMNCFVGVEKMDNINKTSPTLEQLKEVARQAV</sequence>